<dbReference type="GO" id="GO:0005524">
    <property type="term" value="F:ATP binding"/>
    <property type="evidence" value="ECO:0007669"/>
    <property type="project" value="InterPro"/>
</dbReference>
<protein>
    <recommendedName>
        <fullName evidence="1">Peptidase C39 domain-containing protein</fullName>
    </recommendedName>
</protein>
<dbReference type="AlphaFoldDB" id="A0A1G1YH49"/>
<reference evidence="2 3" key="1">
    <citation type="journal article" date="2016" name="Nat. Commun.">
        <title>Thousands of microbial genomes shed light on interconnected biogeochemical processes in an aquifer system.</title>
        <authorList>
            <person name="Anantharaman K."/>
            <person name="Brown C.T."/>
            <person name="Hug L.A."/>
            <person name="Sharon I."/>
            <person name="Castelle C.J."/>
            <person name="Probst A.J."/>
            <person name="Thomas B.C."/>
            <person name="Singh A."/>
            <person name="Wilkins M.J."/>
            <person name="Karaoz U."/>
            <person name="Brodie E.L."/>
            <person name="Williams K.H."/>
            <person name="Hubbard S.S."/>
            <person name="Banfield J.F."/>
        </authorList>
    </citation>
    <scope>NUCLEOTIDE SEQUENCE [LARGE SCALE GENOMIC DNA]</scope>
</reference>
<accession>A0A1G1YH49</accession>
<evidence type="ECO:0000259" key="1">
    <source>
        <dbReference type="PROSITE" id="PS50990"/>
    </source>
</evidence>
<dbReference type="GO" id="GO:0008233">
    <property type="term" value="F:peptidase activity"/>
    <property type="evidence" value="ECO:0007669"/>
    <property type="project" value="InterPro"/>
</dbReference>
<gene>
    <name evidence="2" type="ORF">A3A02_00600</name>
</gene>
<dbReference type="GO" id="GO:0016020">
    <property type="term" value="C:membrane"/>
    <property type="evidence" value="ECO:0007669"/>
    <property type="project" value="InterPro"/>
</dbReference>
<evidence type="ECO:0000313" key="2">
    <source>
        <dbReference type="EMBL" id="OGY51662.1"/>
    </source>
</evidence>
<dbReference type="GO" id="GO:0006508">
    <property type="term" value="P:proteolysis"/>
    <property type="evidence" value="ECO:0007669"/>
    <property type="project" value="InterPro"/>
</dbReference>
<dbReference type="PROSITE" id="PS50990">
    <property type="entry name" value="PEPTIDASE_C39"/>
    <property type="match status" value="1"/>
</dbReference>
<proteinExistence type="predicted"/>
<dbReference type="Pfam" id="PF03412">
    <property type="entry name" value="Peptidase_C39"/>
    <property type="match status" value="1"/>
</dbReference>
<dbReference type="InterPro" id="IPR005074">
    <property type="entry name" value="Peptidase_C39"/>
</dbReference>
<organism evidence="2 3">
    <name type="scientific">Candidatus Buchananbacteria bacterium RIFCSPLOWO2_01_FULL_39_33</name>
    <dbReference type="NCBI Taxonomy" id="1797543"/>
    <lineage>
        <taxon>Bacteria</taxon>
        <taxon>Candidatus Buchananiibacteriota</taxon>
    </lineage>
</organism>
<sequence>MKMLNFPLLRQTYEYDCGAKALHSVLIYYNIDVSEQEVIKITKTNKNGTPVEGIIKAAKHFGLKASEEILDIGRLKNYTKKKIPVIILLQAWLSSEVKNWRNHWTDGHYVVAIGYDRKKIYFADPYSIRLTYLTYDELNERWHDIDSSSKKKYYNLGLPIISPGQKYHNPKEIIHLA</sequence>
<evidence type="ECO:0000313" key="3">
    <source>
        <dbReference type="Proteomes" id="UP000177376"/>
    </source>
</evidence>
<dbReference type="Gene3D" id="3.90.70.10">
    <property type="entry name" value="Cysteine proteinases"/>
    <property type="match status" value="1"/>
</dbReference>
<comment type="caution">
    <text evidence="2">The sequence shown here is derived from an EMBL/GenBank/DDBJ whole genome shotgun (WGS) entry which is preliminary data.</text>
</comment>
<feature type="domain" description="Peptidase C39" evidence="1">
    <location>
        <begin position="11"/>
        <end position="149"/>
    </location>
</feature>
<name>A0A1G1YH49_9BACT</name>
<dbReference type="EMBL" id="MHIM01000033">
    <property type="protein sequence ID" value="OGY51662.1"/>
    <property type="molecule type" value="Genomic_DNA"/>
</dbReference>
<dbReference type="Proteomes" id="UP000177376">
    <property type="component" value="Unassembled WGS sequence"/>
</dbReference>